<gene>
    <name evidence="2" type="ORF">F7725_018428</name>
</gene>
<feature type="region of interest" description="Disordered" evidence="1">
    <location>
        <begin position="168"/>
        <end position="191"/>
    </location>
</feature>
<dbReference type="AlphaFoldDB" id="A0A7J5XS72"/>
<dbReference type="Proteomes" id="UP000518266">
    <property type="component" value="Unassembled WGS sequence"/>
</dbReference>
<dbReference type="EMBL" id="JAAKFY010000021">
    <property type="protein sequence ID" value="KAF3839711.1"/>
    <property type="molecule type" value="Genomic_DNA"/>
</dbReference>
<comment type="caution">
    <text evidence="2">The sequence shown here is derived from an EMBL/GenBank/DDBJ whole genome shotgun (WGS) entry which is preliminary data.</text>
</comment>
<feature type="region of interest" description="Disordered" evidence="1">
    <location>
        <begin position="236"/>
        <end position="276"/>
    </location>
</feature>
<sequence>MDMNSSWTYIQSVCGEADLRHLHVERALVIAQSACRRTETAGSDVDGIVGTLTPPEDCRFYFQSVYSHSEDAISQGVHNVIERGFIGHIEKVLLSADVMTQNLEASVREKEPGLAGQAGSGCATPAAVLSRQPPGPAQLISVFFYPVTFLPGASSAICPSVCTQTGREEGMERGMREKKEGEHRGKRESVETTYQESIRRVWSERHSQWGFRLGEGGLKRWINRVTKGNLWKMGVQSEGKEGEERGEKRRGREGAKDVEVNDHVTQRDSAGGQESNWEHRAYPPWLRSAFEAQALLWTETLLIKQKVSGSGNEQQESVEVLAISFKNGKEIKRKIYSVQSTNHLLEPTQEPVLLNGLTDLLKKKFQKYLMNCKLMAFLPRRPGSNFSKFASLTW</sequence>
<reference evidence="2 3" key="1">
    <citation type="submission" date="2020-03" db="EMBL/GenBank/DDBJ databases">
        <title>Dissostichus mawsoni Genome sequencing and assembly.</title>
        <authorList>
            <person name="Park H."/>
        </authorList>
    </citation>
    <scope>NUCLEOTIDE SEQUENCE [LARGE SCALE GENOMIC DNA]</scope>
    <source>
        <strain evidence="2">DM0001</strain>
        <tissue evidence="2">Muscle</tissue>
    </source>
</reference>
<protein>
    <submittedName>
        <fullName evidence="2">Uncharacterized protein</fullName>
    </submittedName>
</protein>
<proteinExistence type="predicted"/>
<evidence type="ECO:0000313" key="3">
    <source>
        <dbReference type="Proteomes" id="UP000518266"/>
    </source>
</evidence>
<feature type="compositionally biased region" description="Basic and acidic residues" evidence="1">
    <location>
        <begin position="238"/>
        <end position="266"/>
    </location>
</feature>
<accession>A0A7J5XS72</accession>
<evidence type="ECO:0000313" key="2">
    <source>
        <dbReference type="EMBL" id="KAF3839711.1"/>
    </source>
</evidence>
<evidence type="ECO:0000256" key="1">
    <source>
        <dbReference type="SAM" id="MobiDB-lite"/>
    </source>
</evidence>
<feature type="compositionally biased region" description="Basic and acidic residues" evidence="1">
    <location>
        <begin position="168"/>
        <end position="190"/>
    </location>
</feature>
<name>A0A7J5XS72_DISMA</name>
<keyword evidence="3" id="KW-1185">Reference proteome</keyword>
<organism evidence="2 3">
    <name type="scientific">Dissostichus mawsoni</name>
    <name type="common">Antarctic cod</name>
    <dbReference type="NCBI Taxonomy" id="36200"/>
    <lineage>
        <taxon>Eukaryota</taxon>
        <taxon>Metazoa</taxon>
        <taxon>Chordata</taxon>
        <taxon>Craniata</taxon>
        <taxon>Vertebrata</taxon>
        <taxon>Euteleostomi</taxon>
        <taxon>Actinopterygii</taxon>
        <taxon>Neopterygii</taxon>
        <taxon>Teleostei</taxon>
        <taxon>Neoteleostei</taxon>
        <taxon>Acanthomorphata</taxon>
        <taxon>Eupercaria</taxon>
        <taxon>Perciformes</taxon>
        <taxon>Notothenioidei</taxon>
        <taxon>Nototheniidae</taxon>
        <taxon>Dissostichus</taxon>
    </lineage>
</organism>